<evidence type="ECO:0000313" key="1">
    <source>
        <dbReference type="EMBL" id="OCT12131.1"/>
    </source>
</evidence>
<dbReference type="OrthoDB" id="34339at2"/>
<keyword evidence="2" id="KW-1185">Reference proteome</keyword>
<reference evidence="2" key="1">
    <citation type="submission" date="2016-05" db="EMBL/GenBank/DDBJ databases">
        <title>Paenibacillus oryzae. sp. nov., isolated from the rice root.</title>
        <authorList>
            <person name="Zhang J."/>
            <person name="Zhang X."/>
        </authorList>
    </citation>
    <scope>NUCLEOTIDE SEQUENCE [LARGE SCALE GENOMIC DNA]</scope>
    <source>
        <strain evidence="2">KCTC13222</strain>
    </source>
</reference>
<gene>
    <name evidence="1" type="ORF">A8709_30220</name>
</gene>
<comment type="caution">
    <text evidence="1">The sequence shown here is derived from an EMBL/GenBank/DDBJ whole genome shotgun (WGS) entry which is preliminary data.</text>
</comment>
<organism evidence="1 2">
    <name type="scientific">Paenibacillus pectinilyticus</name>
    <dbReference type="NCBI Taxonomy" id="512399"/>
    <lineage>
        <taxon>Bacteria</taxon>
        <taxon>Bacillati</taxon>
        <taxon>Bacillota</taxon>
        <taxon>Bacilli</taxon>
        <taxon>Bacillales</taxon>
        <taxon>Paenibacillaceae</taxon>
        <taxon>Paenibacillus</taxon>
    </lineage>
</organism>
<evidence type="ECO:0000313" key="2">
    <source>
        <dbReference type="Proteomes" id="UP000093309"/>
    </source>
</evidence>
<name>A0A1C0ZVJ4_9BACL</name>
<dbReference type="InterPro" id="IPR002808">
    <property type="entry name" value="AdoCbi_amidolase"/>
</dbReference>
<sequence length="270" mass="29027">MIYLMNQNENRQQEGVTPTSCIPGVEMKQVQSQYGQYLQISSETPLRTLNSSPWGGGFGSHRVLMNRQVDKTYNETDPAVEMAAFIAREGLNPQETAGMLTAAWVKDVGYHELSWPPEDADADEQHVMTEAIEVLDQLRVAAWVTVGLGNKARAGASLPASSLYPGTINIIVVIEGDLTDAAMVNAVITATEAKVAALQALNITVHGQTATGTTTDAVLIAATGSGKTYRYAGTATTLGYLIGRTVYEAILTSGHFYEDEMKKRAALLQG</sequence>
<proteinExistence type="predicted"/>
<accession>A0A1C0ZVJ4</accession>
<dbReference type="Proteomes" id="UP000093309">
    <property type="component" value="Unassembled WGS sequence"/>
</dbReference>
<dbReference type="InterPro" id="IPR052209">
    <property type="entry name" value="CbiZ"/>
</dbReference>
<dbReference type="Pfam" id="PF01955">
    <property type="entry name" value="CbiZ"/>
    <property type="match status" value="2"/>
</dbReference>
<dbReference type="PANTHER" id="PTHR35336">
    <property type="entry name" value="ADENOSYLCOBINAMIDE AMIDOHYDROLASE"/>
    <property type="match status" value="1"/>
</dbReference>
<evidence type="ECO:0008006" key="3">
    <source>
        <dbReference type="Google" id="ProtNLM"/>
    </source>
</evidence>
<dbReference type="STRING" id="512399.A8709_30220"/>
<dbReference type="PANTHER" id="PTHR35336:SF5">
    <property type="entry name" value="ADENOSYLCOBINAMIDE AMIDOHYDROLASE"/>
    <property type="match status" value="1"/>
</dbReference>
<dbReference type="EMBL" id="LYPC01000027">
    <property type="protein sequence ID" value="OCT12131.1"/>
    <property type="molecule type" value="Genomic_DNA"/>
</dbReference>
<dbReference type="AlphaFoldDB" id="A0A1C0ZVJ4"/>
<protein>
    <recommendedName>
        <fullName evidence="3">Adenosylcobinamide amidohydrolase</fullName>
    </recommendedName>
</protein>